<gene>
    <name evidence="2" type="ORF">ARMSODRAFT_884781</name>
</gene>
<proteinExistence type="predicted"/>
<protein>
    <recommendedName>
        <fullName evidence="1">Integrase zinc-binding domain-containing protein</fullName>
    </recommendedName>
</protein>
<keyword evidence="3" id="KW-1185">Reference proteome</keyword>
<dbReference type="AlphaFoldDB" id="A0A2H3BU47"/>
<evidence type="ECO:0000313" key="3">
    <source>
        <dbReference type="Proteomes" id="UP000218334"/>
    </source>
</evidence>
<evidence type="ECO:0000259" key="1">
    <source>
        <dbReference type="Pfam" id="PF17921"/>
    </source>
</evidence>
<dbReference type="Proteomes" id="UP000218334">
    <property type="component" value="Unassembled WGS sequence"/>
</dbReference>
<feature type="non-terminal residue" evidence="2">
    <location>
        <position position="105"/>
    </location>
</feature>
<dbReference type="InterPro" id="IPR041588">
    <property type="entry name" value="Integrase_H2C2"/>
</dbReference>
<organism evidence="2 3">
    <name type="scientific">Armillaria solidipes</name>
    <dbReference type="NCBI Taxonomy" id="1076256"/>
    <lineage>
        <taxon>Eukaryota</taxon>
        <taxon>Fungi</taxon>
        <taxon>Dikarya</taxon>
        <taxon>Basidiomycota</taxon>
        <taxon>Agaricomycotina</taxon>
        <taxon>Agaricomycetes</taxon>
        <taxon>Agaricomycetidae</taxon>
        <taxon>Agaricales</taxon>
        <taxon>Marasmiineae</taxon>
        <taxon>Physalacriaceae</taxon>
        <taxon>Armillaria</taxon>
    </lineage>
</organism>
<name>A0A2H3BU47_9AGAR</name>
<feature type="domain" description="Integrase zinc-binding" evidence="1">
    <location>
        <begin position="73"/>
        <end position="105"/>
    </location>
</feature>
<accession>A0A2H3BU47</accession>
<dbReference type="STRING" id="1076256.A0A2H3BU47"/>
<dbReference type="EMBL" id="KZ293426">
    <property type="protein sequence ID" value="PBK70532.1"/>
    <property type="molecule type" value="Genomic_DNA"/>
</dbReference>
<dbReference type="Pfam" id="PF17921">
    <property type="entry name" value="Integrase_H2C2"/>
    <property type="match status" value="1"/>
</dbReference>
<evidence type="ECO:0000313" key="2">
    <source>
        <dbReference type="EMBL" id="PBK70532.1"/>
    </source>
</evidence>
<dbReference type="Gene3D" id="1.10.340.70">
    <property type="match status" value="1"/>
</dbReference>
<sequence>MLGSGPDLSFKTVESDEFVTAIKKGYTEDKMMKIVMENPTEHTLFRIKDGMIWTKNRKGEDVLCVPRTLMGDKSVIGMILDQAHSTLGHYGYQRTSEYIRRWYWW</sequence>
<reference evidence="3" key="1">
    <citation type="journal article" date="2017" name="Nat. Ecol. Evol.">
        <title>Genome expansion and lineage-specific genetic innovations in the forest pathogenic fungi Armillaria.</title>
        <authorList>
            <person name="Sipos G."/>
            <person name="Prasanna A.N."/>
            <person name="Walter M.C."/>
            <person name="O'Connor E."/>
            <person name="Balint B."/>
            <person name="Krizsan K."/>
            <person name="Kiss B."/>
            <person name="Hess J."/>
            <person name="Varga T."/>
            <person name="Slot J."/>
            <person name="Riley R."/>
            <person name="Boka B."/>
            <person name="Rigling D."/>
            <person name="Barry K."/>
            <person name="Lee J."/>
            <person name="Mihaltcheva S."/>
            <person name="LaButti K."/>
            <person name="Lipzen A."/>
            <person name="Waldron R."/>
            <person name="Moloney N.M."/>
            <person name="Sperisen C."/>
            <person name="Kredics L."/>
            <person name="Vagvoelgyi C."/>
            <person name="Patrignani A."/>
            <person name="Fitzpatrick D."/>
            <person name="Nagy I."/>
            <person name="Doyle S."/>
            <person name="Anderson J.B."/>
            <person name="Grigoriev I.V."/>
            <person name="Gueldener U."/>
            <person name="Muensterkoetter M."/>
            <person name="Nagy L.G."/>
        </authorList>
    </citation>
    <scope>NUCLEOTIDE SEQUENCE [LARGE SCALE GENOMIC DNA]</scope>
    <source>
        <strain evidence="3">28-4</strain>
    </source>
</reference>